<organism evidence="8 9">
    <name type="scientific">Pocillopora meandrina</name>
    <dbReference type="NCBI Taxonomy" id="46732"/>
    <lineage>
        <taxon>Eukaryota</taxon>
        <taxon>Metazoa</taxon>
        <taxon>Cnidaria</taxon>
        <taxon>Anthozoa</taxon>
        <taxon>Hexacorallia</taxon>
        <taxon>Scleractinia</taxon>
        <taxon>Astrocoeniina</taxon>
        <taxon>Pocilloporidae</taxon>
        <taxon>Pocillopora</taxon>
    </lineage>
</organism>
<proteinExistence type="inferred from homology"/>
<dbReference type="PROSITE" id="PS01359">
    <property type="entry name" value="ZF_PHD_1"/>
    <property type="match status" value="1"/>
</dbReference>
<feature type="domain" description="Ubiquitin-like protease family profile" evidence="7">
    <location>
        <begin position="1"/>
        <end position="88"/>
    </location>
</feature>
<dbReference type="SUPFAM" id="SSF54001">
    <property type="entry name" value="Cysteine proteinases"/>
    <property type="match status" value="1"/>
</dbReference>
<dbReference type="GO" id="GO:0008270">
    <property type="term" value="F:zinc ion binding"/>
    <property type="evidence" value="ECO:0007669"/>
    <property type="project" value="UniProtKB-KW"/>
</dbReference>
<dbReference type="InterPro" id="IPR011011">
    <property type="entry name" value="Znf_FYVE_PHD"/>
</dbReference>
<keyword evidence="3" id="KW-0479">Metal-binding</keyword>
<dbReference type="PROSITE" id="PS50600">
    <property type="entry name" value="ULP_PROTEASE"/>
    <property type="match status" value="1"/>
</dbReference>
<dbReference type="PANTHER" id="PTHR34718">
    <property type="entry name" value="PHD-TYPE DOMAIN-CONTAINING PROTEIN"/>
    <property type="match status" value="1"/>
</dbReference>
<sequence>MVIPAISEFIQIVNIGAHWVRISTLGCQAGIVRIFDSLYSKPSSVAIDHACRMLHHPQNTVTFLDKRVQKQVGSSDCAIFALAFATDLCYGLYPTSQRHSQKEIQQHYVTCLKSGAIVPFLKTDKRAPFHLGCNSISVPIFCLCRLPKDRKEYVECFSCHGLYHPDCVSIPEWAIKSRLQWNCQKCRNTMAKMGSKNILAGFRAFSRI</sequence>
<dbReference type="SUPFAM" id="SSF57903">
    <property type="entry name" value="FYVE/PHD zinc finger"/>
    <property type="match status" value="1"/>
</dbReference>
<evidence type="ECO:0000256" key="2">
    <source>
        <dbReference type="ARBA" id="ARBA00022670"/>
    </source>
</evidence>
<comment type="similarity">
    <text evidence="1">Belongs to the peptidase C48 family.</text>
</comment>
<evidence type="ECO:0000313" key="8">
    <source>
        <dbReference type="EMBL" id="CAH3039731.1"/>
    </source>
</evidence>
<keyword evidence="6" id="KW-0862">Zinc</keyword>
<protein>
    <recommendedName>
        <fullName evidence="7">Ubiquitin-like protease family profile domain-containing protein</fullName>
    </recommendedName>
</protein>
<reference evidence="8 9" key="1">
    <citation type="submission" date="2022-05" db="EMBL/GenBank/DDBJ databases">
        <authorList>
            <consortium name="Genoscope - CEA"/>
            <person name="William W."/>
        </authorList>
    </citation>
    <scope>NUCLEOTIDE SEQUENCE [LARGE SCALE GENOMIC DNA]</scope>
</reference>
<dbReference type="AlphaFoldDB" id="A0AAU9VXV0"/>
<gene>
    <name evidence="8" type="ORF">PMEA_00026324</name>
</gene>
<evidence type="ECO:0000313" key="9">
    <source>
        <dbReference type="Proteomes" id="UP001159428"/>
    </source>
</evidence>
<dbReference type="GO" id="GO:0006508">
    <property type="term" value="P:proteolysis"/>
    <property type="evidence" value="ECO:0007669"/>
    <property type="project" value="UniProtKB-KW"/>
</dbReference>
<evidence type="ECO:0000256" key="6">
    <source>
        <dbReference type="ARBA" id="ARBA00022833"/>
    </source>
</evidence>
<dbReference type="InterPro" id="IPR019787">
    <property type="entry name" value="Znf_PHD-finger"/>
</dbReference>
<evidence type="ECO:0000259" key="7">
    <source>
        <dbReference type="PROSITE" id="PS50600"/>
    </source>
</evidence>
<dbReference type="GO" id="GO:0008234">
    <property type="term" value="F:cysteine-type peptidase activity"/>
    <property type="evidence" value="ECO:0007669"/>
    <property type="project" value="InterPro"/>
</dbReference>
<dbReference type="Gene3D" id="3.40.395.10">
    <property type="entry name" value="Adenoviral Proteinase, Chain A"/>
    <property type="match status" value="1"/>
</dbReference>
<evidence type="ECO:0000256" key="1">
    <source>
        <dbReference type="ARBA" id="ARBA00005234"/>
    </source>
</evidence>
<dbReference type="EMBL" id="CALNXJ010000005">
    <property type="protein sequence ID" value="CAH3039731.1"/>
    <property type="molecule type" value="Genomic_DNA"/>
</dbReference>
<keyword evidence="9" id="KW-1185">Reference proteome</keyword>
<evidence type="ECO:0000256" key="4">
    <source>
        <dbReference type="ARBA" id="ARBA00022771"/>
    </source>
</evidence>
<keyword evidence="5" id="KW-0378">Hydrolase</keyword>
<dbReference type="InterPro" id="IPR019786">
    <property type="entry name" value="Zinc_finger_PHD-type_CS"/>
</dbReference>
<comment type="caution">
    <text evidence="8">The sequence shown here is derived from an EMBL/GenBank/DDBJ whole genome shotgun (WGS) entry which is preliminary data.</text>
</comment>
<dbReference type="PANTHER" id="PTHR34718:SF2">
    <property type="entry name" value="PHD-TYPE DOMAIN-CONTAINING PROTEIN"/>
    <property type="match status" value="1"/>
</dbReference>
<name>A0AAU9VXV0_9CNID</name>
<accession>A0AAU9VXV0</accession>
<evidence type="ECO:0000256" key="5">
    <source>
        <dbReference type="ARBA" id="ARBA00022801"/>
    </source>
</evidence>
<evidence type="ECO:0000256" key="3">
    <source>
        <dbReference type="ARBA" id="ARBA00022723"/>
    </source>
</evidence>
<dbReference type="Pfam" id="PF00628">
    <property type="entry name" value="PHD"/>
    <property type="match status" value="1"/>
</dbReference>
<dbReference type="Gene3D" id="3.30.40.10">
    <property type="entry name" value="Zinc/RING finger domain, C3HC4 (zinc finger)"/>
    <property type="match status" value="1"/>
</dbReference>
<dbReference type="InterPro" id="IPR038765">
    <property type="entry name" value="Papain-like_cys_pep_sf"/>
</dbReference>
<dbReference type="InterPro" id="IPR003653">
    <property type="entry name" value="Peptidase_C48_C"/>
</dbReference>
<dbReference type="Proteomes" id="UP001159428">
    <property type="component" value="Unassembled WGS sequence"/>
</dbReference>
<keyword evidence="4" id="KW-0863">Zinc-finger</keyword>
<dbReference type="InterPro" id="IPR013083">
    <property type="entry name" value="Znf_RING/FYVE/PHD"/>
</dbReference>
<keyword evidence="2" id="KW-0645">Protease</keyword>